<proteinExistence type="inferred from homology"/>
<dbReference type="EMBL" id="JARQZJ010000063">
    <property type="protein sequence ID" value="KAK9879901.1"/>
    <property type="molecule type" value="Genomic_DNA"/>
</dbReference>
<sequence length="206" mass="24006">MDDEICENLPFRISHPVNNNDHSFQTVLRQRELGLKNKCGTEDFIFSKLYTSFDKFEIPQTPRPLQCEERRKYGGIFNLEFSLDGRLLVAACEEKSFLLYDASNQRCIKTITEAHTNCVNCVRFLDTYSFATCSDDMSIKLWDLRNLRKETKVLYGHSNWVKNIEFSEPEGTMVTSAFDGSIYTWDLKGKTRIIDFIMLYSFLVVL</sequence>
<comment type="similarity">
    <text evidence="1">Belongs to the WD repeat DCAF10 family.</text>
</comment>
<dbReference type="PROSITE" id="PS50082">
    <property type="entry name" value="WD_REPEATS_2"/>
    <property type="match status" value="2"/>
</dbReference>
<dbReference type="InterPro" id="IPR019775">
    <property type="entry name" value="WD40_repeat_CS"/>
</dbReference>
<evidence type="ECO:0000313" key="6">
    <source>
        <dbReference type="Proteomes" id="UP001431783"/>
    </source>
</evidence>
<reference evidence="5 6" key="1">
    <citation type="submission" date="2023-03" db="EMBL/GenBank/DDBJ databases">
        <title>Genome insight into feeding habits of ladybird beetles.</title>
        <authorList>
            <person name="Li H.-S."/>
            <person name="Huang Y.-H."/>
            <person name="Pang H."/>
        </authorList>
    </citation>
    <scope>NUCLEOTIDE SEQUENCE [LARGE SCALE GENOMIC DNA]</scope>
    <source>
        <strain evidence="5">SYSU_2023b</strain>
        <tissue evidence="5">Whole body</tissue>
    </source>
</reference>
<evidence type="ECO:0000256" key="4">
    <source>
        <dbReference type="PROSITE-ProRule" id="PRU00221"/>
    </source>
</evidence>
<feature type="repeat" description="WD" evidence="4">
    <location>
        <begin position="154"/>
        <end position="195"/>
    </location>
</feature>
<keyword evidence="3" id="KW-0677">Repeat</keyword>
<protein>
    <submittedName>
        <fullName evidence="5">Uncharacterized protein</fullName>
    </submittedName>
</protein>
<keyword evidence="2 4" id="KW-0853">WD repeat</keyword>
<evidence type="ECO:0000256" key="3">
    <source>
        <dbReference type="ARBA" id="ARBA00022737"/>
    </source>
</evidence>
<dbReference type="PROSITE" id="PS00678">
    <property type="entry name" value="WD_REPEATS_1"/>
    <property type="match status" value="1"/>
</dbReference>
<gene>
    <name evidence="5" type="ORF">WA026_008402</name>
</gene>
<dbReference type="PANTHER" id="PTHR14588">
    <property type="entry name" value="DDB1- AND CUL4-ASSOCIATED FACTOR 10"/>
    <property type="match status" value="1"/>
</dbReference>
<evidence type="ECO:0000256" key="2">
    <source>
        <dbReference type="ARBA" id="ARBA00022574"/>
    </source>
</evidence>
<dbReference type="InterPro" id="IPR001680">
    <property type="entry name" value="WD40_rpt"/>
</dbReference>
<evidence type="ECO:0000313" key="5">
    <source>
        <dbReference type="EMBL" id="KAK9879901.1"/>
    </source>
</evidence>
<dbReference type="Proteomes" id="UP001431783">
    <property type="component" value="Unassembled WGS sequence"/>
</dbReference>
<dbReference type="InterPro" id="IPR036322">
    <property type="entry name" value="WD40_repeat_dom_sf"/>
</dbReference>
<dbReference type="AlphaFoldDB" id="A0AAW1UJJ1"/>
<feature type="repeat" description="WD" evidence="4">
    <location>
        <begin position="112"/>
        <end position="152"/>
    </location>
</feature>
<dbReference type="InterPro" id="IPR039085">
    <property type="entry name" value="DCA10"/>
</dbReference>
<organism evidence="5 6">
    <name type="scientific">Henosepilachna vigintioctopunctata</name>
    <dbReference type="NCBI Taxonomy" id="420089"/>
    <lineage>
        <taxon>Eukaryota</taxon>
        <taxon>Metazoa</taxon>
        <taxon>Ecdysozoa</taxon>
        <taxon>Arthropoda</taxon>
        <taxon>Hexapoda</taxon>
        <taxon>Insecta</taxon>
        <taxon>Pterygota</taxon>
        <taxon>Neoptera</taxon>
        <taxon>Endopterygota</taxon>
        <taxon>Coleoptera</taxon>
        <taxon>Polyphaga</taxon>
        <taxon>Cucujiformia</taxon>
        <taxon>Coccinelloidea</taxon>
        <taxon>Coccinellidae</taxon>
        <taxon>Epilachninae</taxon>
        <taxon>Epilachnini</taxon>
        <taxon>Henosepilachna</taxon>
    </lineage>
</organism>
<dbReference type="InterPro" id="IPR015943">
    <property type="entry name" value="WD40/YVTN_repeat-like_dom_sf"/>
</dbReference>
<comment type="caution">
    <text evidence="5">The sequence shown here is derived from an EMBL/GenBank/DDBJ whole genome shotgun (WGS) entry which is preliminary data.</text>
</comment>
<dbReference type="PANTHER" id="PTHR14588:SF2">
    <property type="entry name" value="DDB1- AND CUL4-ASSOCIATED FACTOR 10"/>
    <property type="match status" value="1"/>
</dbReference>
<name>A0AAW1UJJ1_9CUCU</name>
<dbReference type="Gene3D" id="2.130.10.10">
    <property type="entry name" value="YVTN repeat-like/Quinoprotein amine dehydrogenase"/>
    <property type="match status" value="1"/>
</dbReference>
<dbReference type="SMART" id="SM00320">
    <property type="entry name" value="WD40"/>
    <property type="match status" value="3"/>
</dbReference>
<dbReference type="Pfam" id="PF00400">
    <property type="entry name" value="WD40"/>
    <property type="match status" value="2"/>
</dbReference>
<keyword evidence="6" id="KW-1185">Reference proteome</keyword>
<dbReference type="PROSITE" id="PS50294">
    <property type="entry name" value="WD_REPEATS_REGION"/>
    <property type="match status" value="2"/>
</dbReference>
<dbReference type="SUPFAM" id="SSF50978">
    <property type="entry name" value="WD40 repeat-like"/>
    <property type="match status" value="1"/>
</dbReference>
<evidence type="ECO:0000256" key="1">
    <source>
        <dbReference type="ARBA" id="ARBA00005903"/>
    </source>
</evidence>
<accession>A0AAW1UJJ1</accession>
<dbReference type="GO" id="GO:0080008">
    <property type="term" value="C:Cul4-RING E3 ubiquitin ligase complex"/>
    <property type="evidence" value="ECO:0007669"/>
    <property type="project" value="TreeGrafter"/>
</dbReference>